<dbReference type="GO" id="GO:0003723">
    <property type="term" value="F:RNA binding"/>
    <property type="evidence" value="ECO:0007669"/>
    <property type="project" value="UniProtKB-UniRule"/>
</dbReference>
<comment type="subcellular location">
    <molecule>Isoform Secreted protein ORF2</molecule>
    <subcellularLocation>
        <location evidence="3">Secreted</location>
    </subcellularLocation>
</comment>
<feature type="compositionally biased region" description="Polar residues" evidence="4">
    <location>
        <begin position="651"/>
        <end position="672"/>
    </location>
</feature>
<dbReference type="GO" id="GO:0005198">
    <property type="term" value="F:structural molecule activity"/>
    <property type="evidence" value="ECO:0007669"/>
    <property type="project" value="UniProtKB-UniRule"/>
</dbReference>
<dbReference type="EMBL" id="OP933684">
    <property type="protein sequence ID" value="WAQ80610.1"/>
    <property type="molecule type" value="Genomic_RNA"/>
</dbReference>
<feature type="compositionally biased region" description="Low complexity" evidence="4">
    <location>
        <begin position="47"/>
        <end position="61"/>
    </location>
</feature>
<accession>A0A9E9G0K4</accession>
<evidence type="ECO:0000313" key="6">
    <source>
        <dbReference type="EMBL" id="WAQ80610.1"/>
    </source>
</evidence>
<dbReference type="GO" id="GO:0044228">
    <property type="term" value="C:host cell surface"/>
    <property type="evidence" value="ECO:0007669"/>
    <property type="project" value="UniProtKB-SubCell"/>
</dbReference>
<comment type="similarity">
    <text evidence="3">Belongs to the hepevirus capsid protein family.</text>
</comment>
<reference evidence="6" key="1">
    <citation type="submission" date="2022-11" db="EMBL/GenBank/DDBJ databases">
        <title>Viral composition of fish in Lhasa River revealed by metagenomics.</title>
        <authorList>
            <person name="Xi Y."/>
            <person name="Zhang W."/>
        </authorList>
    </citation>
    <scope>NUCLEOTIDE SEQUENCE</scope>
    <source>
        <strain evidence="6">Fi100hepe1</strain>
    </source>
</reference>
<dbReference type="GO" id="GO:0044177">
    <property type="term" value="C:host cell Golgi apparatus"/>
    <property type="evidence" value="ECO:0007669"/>
    <property type="project" value="UniProtKB-SubCell"/>
</dbReference>
<feature type="region of interest" description="Disordered" evidence="4">
    <location>
        <begin position="724"/>
        <end position="761"/>
    </location>
</feature>
<dbReference type="Gene3D" id="2.60.120.20">
    <property type="match status" value="1"/>
</dbReference>
<name>A0A9E9G0K4_9VIRU</name>
<comment type="subcellular location">
    <molecule>Isoform Capsid protein</molecule>
    <subcellularLocation>
        <location evidence="3">Virion</location>
    </subcellularLocation>
    <subcellularLocation>
        <location evidence="3">Host cytoplasm</location>
    </subcellularLocation>
    <subcellularLocation>
        <location evidence="3">Host endoplasmic reticulum</location>
    </subcellularLocation>
    <subcellularLocation>
        <location evidence="3">Host Golgi apparatus</location>
    </subcellularLocation>
    <subcellularLocation>
        <location evidence="3">Host cell surface</location>
    </subcellularLocation>
</comment>
<comment type="function">
    <molecule>Isoform Capsid protein</molecule>
    <text evidence="3">Forms an icosahedral capsid with a T=1 symmetry and a 34 nm diameter. The capsid is composed of 60 copies linked to each other. Binds to the 5' end of the genomic RNA to mediate genome encapsidation.</text>
</comment>
<dbReference type="Pfam" id="PF03014">
    <property type="entry name" value="SP2"/>
    <property type="match status" value="1"/>
</dbReference>
<keyword evidence="3" id="KW-0694">RNA-binding</keyword>
<dbReference type="InterPro" id="IPR029053">
    <property type="entry name" value="Viral_coat"/>
</dbReference>
<evidence type="ECO:0000259" key="5">
    <source>
        <dbReference type="Pfam" id="PF03014"/>
    </source>
</evidence>
<feature type="domain" description="Hepatitis E virus structural protein 2 N-terminal" evidence="5">
    <location>
        <begin position="50"/>
        <end position="213"/>
    </location>
</feature>
<evidence type="ECO:0000256" key="2">
    <source>
        <dbReference type="ARBA" id="ARBA00022844"/>
    </source>
</evidence>
<comment type="subcellular location">
    <subcellularLocation>
        <location evidence="1">Virion</location>
    </subcellularLocation>
</comment>
<evidence type="ECO:0000256" key="1">
    <source>
        <dbReference type="ARBA" id="ARBA00004328"/>
    </source>
</evidence>
<protein>
    <recommendedName>
        <fullName evidence="3">Pro-secreted protein ORF2</fullName>
        <shortName evidence="3">pORF2</shortName>
    </recommendedName>
    <alternativeName>
        <fullName evidence="3">Protein ORF2</fullName>
    </alternativeName>
    <component>
        <recommendedName>
            <fullName evidence="3">Secreted protein ORF2</fullName>
            <shortName evidence="3">ORF2s</shortName>
        </recommendedName>
    </component>
</protein>
<feature type="region of interest" description="Disordered" evidence="4">
    <location>
        <begin position="642"/>
        <end position="679"/>
    </location>
</feature>
<keyword evidence="3" id="KW-0167">Capsid protein</keyword>
<comment type="function">
    <molecule>Isoform Secreted protein ORF2</molecule>
    <text evidence="3">Plays a role in the inhibition of host antibody-mediated neutralization without blocking viral cell entry.</text>
</comment>
<evidence type="ECO:0000256" key="4">
    <source>
        <dbReference type="SAM" id="MobiDB-lite"/>
    </source>
</evidence>
<dbReference type="GO" id="GO:0005576">
    <property type="term" value="C:extracellular region"/>
    <property type="evidence" value="ECO:0007669"/>
    <property type="project" value="UniProtKB-SubCell"/>
</dbReference>
<keyword evidence="2 3" id="KW-0946">Virion</keyword>
<comment type="subunit">
    <text evidence="3">Self-assembles to form the capsid.</text>
</comment>
<sequence length="860" mass="93769">MESQQTDLDTSPDKPEMSVSLPKNKRRKAPRQAPLPQAVPDNSANFSTSSGPIPASGSSGSTAIWRVSLTPRGLSPRSQDPSSPYVRACSTMQQSRVVEMMVSARPLFPNASGAIVTLVYLPPGMTRSSNLDPSTLAAMPYSVSGSATSTLELTVPNAELIRGTKQGWTNTRDPSSTQGVVVLVQHGQVLNPYTNGIWNGGLFDLSFKFTSEFAARGTGTKPLKRIVGKESIVVSTDDQSRVVLDSPTARYMSMENATGFSRATRSAGFLGPILEMITCSLDSVLTPIAGAVSTLLSGGGLFMRAKSGDTRITNLAHFLYADYEDAQNDRPITAPGPIAPTTIDSTLVIDAVENSSNLPDGLWSDPNPMFKIGPVPPIEGTEDILDLVNPFVTYDEMKVVTFTTTFGALTVKYDVPVHTYWFQHKGGGQENAIHWTKNTEVRDSFGLHKLGGGFKIAGSDSDLWCYPWHSQHGHAALIYCGTVLPFFAVSVYKIDNWRDGYMAWRGTSEVLTNSDTFDGSNRERFFGSTVILNTDARAFVMLNPYLHTRDGFASNFVLWNGDKSSYKAYIDNPPFARLYEQKLAGDWHSHYMANTPYNFAVGYASNQYRLRLSFLHGVHNPLSRIESGAGCHCIDPLSLDAKVPHGLQPDRPSQQPPQAVATESHSDATSDTAAHPGIYGWAPSSPLSWRAAKIDPERLREETTGNAPYGFNFEEFVRDVVRSMPSSAAPSVCESANSTSSRRRRRRKNTKAAASDRTITPPVQKLTEGWQLTVARQSLEAKMFSGTNIKSLKDTATPKPRTPSPPPDLSTVVLNTGTPSQLPRPQTPYLGIASASDDVFIESIEDTDEETDEQNPKDLS</sequence>
<proteinExistence type="inferred from homology"/>
<feature type="region of interest" description="Disordered" evidence="4">
    <location>
        <begin position="790"/>
        <end position="810"/>
    </location>
</feature>
<dbReference type="InterPro" id="IPR004261">
    <property type="entry name" value="SP2_N"/>
</dbReference>
<keyword evidence="3" id="KW-1035">Host cytoplasm</keyword>
<evidence type="ECO:0000256" key="3">
    <source>
        <dbReference type="RuleBase" id="RU363023"/>
    </source>
</evidence>
<feature type="compositionally biased region" description="Basic residues" evidence="4">
    <location>
        <begin position="741"/>
        <end position="750"/>
    </location>
</feature>
<dbReference type="GO" id="GO:0044165">
    <property type="term" value="C:host cell endoplasmic reticulum"/>
    <property type="evidence" value="ECO:0007669"/>
    <property type="project" value="UniProtKB-SubCell"/>
</dbReference>
<dbReference type="GO" id="GO:0039615">
    <property type="term" value="C:T=1 icosahedral viral capsid"/>
    <property type="evidence" value="ECO:0007669"/>
    <property type="project" value="UniProtKB-UniRule"/>
</dbReference>
<feature type="region of interest" description="Disordered" evidence="4">
    <location>
        <begin position="1"/>
        <end position="61"/>
    </location>
</feature>
<organism evidence="6">
    <name type="scientific">Fish-associated hepevirus</name>
    <dbReference type="NCBI Taxonomy" id="3003971"/>
    <lineage>
        <taxon>Viruses</taxon>
        <taxon>Riboviria</taxon>
        <taxon>Orthornavirae</taxon>
        <taxon>Kitrinoviricota</taxon>
        <taxon>Alsuviricetes</taxon>
        <taxon>Hepelivirales</taxon>
        <taxon>Hepeviridae</taxon>
        <taxon>Hepevirus</taxon>
    </lineage>
</organism>